<dbReference type="SUPFAM" id="SSF103111">
    <property type="entry name" value="Activator of Hsp90 ATPase, Aha1"/>
    <property type="match status" value="2"/>
</dbReference>
<evidence type="ECO:0000259" key="2">
    <source>
        <dbReference type="SMART" id="SM01000"/>
    </source>
</evidence>
<accession>A0A816YZZ4</accession>
<evidence type="ECO:0000313" key="3">
    <source>
        <dbReference type="EMBL" id="CAF2186647.1"/>
    </source>
</evidence>
<dbReference type="Proteomes" id="UP000663824">
    <property type="component" value="Unassembled WGS sequence"/>
</dbReference>
<dbReference type="GO" id="GO:0005829">
    <property type="term" value="C:cytosol"/>
    <property type="evidence" value="ECO:0007669"/>
    <property type="project" value="TreeGrafter"/>
</dbReference>
<dbReference type="Pfam" id="PF08327">
    <property type="entry name" value="AHSA1"/>
    <property type="match status" value="1"/>
</dbReference>
<feature type="domain" description="Activator of Hsp90 ATPase AHSA1-like N-terminal" evidence="2">
    <location>
        <begin position="26"/>
        <end position="191"/>
    </location>
</feature>
<evidence type="ECO:0000256" key="1">
    <source>
        <dbReference type="ARBA" id="ARBA00006817"/>
    </source>
</evidence>
<dbReference type="InterPro" id="IPR036338">
    <property type="entry name" value="Aha1"/>
</dbReference>
<dbReference type="InterPro" id="IPR013538">
    <property type="entry name" value="ASHA1/2-like_C"/>
</dbReference>
<dbReference type="PANTHER" id="PTHR13009:SF22">
    <property type="entry name" value="LD43819P"/>
    <property type="match status" value="1"/>
</dbReference>
<dbReference type="GO" id="GO:0006457">
    <property type="term" value="P:protein folding"/>
    <property type="evidence" value="ECO:0007669"/>
    <property type="project" value="TreeGrafter"/>
</dbReference>
<dbReference type="PANTHER" id="PTHR13009">
    <property type="entry name" value="HEAT SHOCK PROTEIN 90 HSP90 CO-CHAPERONE AHA-1"/>
    <property type="match status" value="1"/>
</dbReference>
<dbReference type="Pfam" id="PF09229">
    <property type="entry name" value="Aha1_N"/>
    <property type="match status" value="2"/>
</dbReference>
<protein>
    <recommendedName>
        <fullName evidence="2">Activator of Hsp90 ATPase AHSA1-like N-terminal domain-containing protein</fullName>
    </recommendedName>
</protein>
<dbReference type="GO" id="GO:0001671">
    <property type="term" value="F:ATPase activator activity"/>
    <property type="evidence" value="ECO:0007669"/>
    <property type="project" value="InterPro"/>
</dbReference>
<sequence>MGKSDPRWIVEDRPDATNPNNWHWKEKNATQWSKDKFNELLIGLNIENEEYTCEIKELKNVLYEWYIQGKWEGSSRTRENPTKYEGSLDISNLSDENEIYEVNITFSLDKSKGEKLKGKWEGSSRTRENPTKYEGSFDISNLSDENEIYEVNITFSLDKSKGEKLKGLMKSHGESIIRQKLIEYIRLLKEQFFQGLILPTINNTNTTDTKSVSSINNSKTVINPQIPITEHKSPTVTFRDLKIHDKFNCTKIELFTTFCDINKVKAFTQNSVSQYDCRKGGFFSLFSDNITGRFLDIAPYDRIDMLWRFKSWPSDHYSDVSLLFHDDTDQTKILIQQTGVPSQFYDSTMVR</sequence>
<comment type="caution">
    <text evidence="3">The sequence shown here is derived from an EMBL/GenBank/DDBJ whole genome shotgun (WGS) entry which is preliminary data.</text>
</comment>
<dbReference type="SMART" id="SM01000">
    <property type="entry name" value="Aha1_N"/>
    <property type="match status" value="1"/>
</dbReference>
<gene>
    <name evidence="3" type="ORF">MBJ925_LOCUS34648</name>
</gene>
<reference evidence="3" key="1">
    <citation type="submission" date="2021-02" db="EMBL/GenBank/DDBJ databases">
        <authorList>
            <person name="Nowell W R."/>
        </authorList>
    </citation>
    <scope>NUCLEOTIDE SEQUENCE</scope>
</reference>
<evidence type="ECO:0000313" key="4">
    <source>
        <dbReference type="Proteomes" id="UP000663824"/>
    </source>
</evidence>
<organism evidence="3 4">
    <name type="scientific">Rotaria magnacalcarata</name>
    <dbReference type="NCBI Taxonomy" id="392030"/>
    <lineage>
        <taxon>Eukaryota</taxon>
        <taxon>Metazoa</taxon>
        <taxon>Spiralia</taxon>
        <taxon>Gnathifera</taxon>
        <taxon>Rotifera</taxon>
        <taxon>Eurotatoria</taxon>
        <taxon>Bdelloidea</taxon>
        <taxon>Philodinida</taxon>
        <taxon>Philodinidae</taxon>
        <taxon>Rotaria</taxon>
    </lineage>
</organism>
<dbReference type="InterPro" id="IPR015310">
    <property type="entry name" value="AHSA1-like_N"/>
</dbReference>
<name>A0A816YZZ4_9BILA</name>
<comment type="similarity">
    <text evidence="1">Belongs to the AHA1 family.</text>
</comment>
<dbReference type="AlphaFoldDB" id="A0A816YZZ4"/>
<dbReference type="Gene3D" id="3.15.10.20">
    <property type="entry name" value="Activator of Hsp90 ATPase Aha1, N-terminal domain"/>
    <property type="match status" value="2"/>
</dbReference>
<dbReference type="SUPFAM" id="SSF55961">
    <property type="entry name" value="Bet v1-like"/>
    <property type="match status" value="1"/>
</dbReference>
<dbReference type="Gene3D" id="3.30.530.20">
    <property type="match status" value="1"/>
</dbReference>
<dbReference type="EMBL" id="CAJNRE010019038">
    <property type="protein sequence ID" value="CAF2186647.1"/>
    <property type="molecule type" value="Genomic_DNA"/>
</dbReference>
<dbReference type="InterPro" id="IPR023393">
    <property type="entry name" value="START-like_dom_sf"/>
</dbReference>
<proteinExistence type="inferred from homology"/>
<dbReference type="GO" id="GO:0051087">
    <property type="term" value="F:protein-folding chaperone binding"/>
    <property type="evidence" value="ECO:0007669"/>
    <property type="project" value="InterPro"/>
</dbReference>